<keyword evidence="1" id="KW-0344">Guanine-nucleotide releasing factor</keyword>
<sequence>MGKQTRSQAQAKARTSPPTAAAADSKPAKKTSPLRRSQSASTAKDVDAADMDLMPSSQQSHQSKAKLSLAPRNTEPGEVWVVGSGDCGQLGFGTDVLEKERPGRLKYFDDKEVVDVVAGGLHNIVITRNGKLYSWGCNDQKALGREGEETEPGPVEGLDHEFIVNVACGDSISVALTATGFVYAWGTFRDNNGIFGFAPGIKVQDRPRKIEDLKNVVHISAGANHVVAVTLDGKAYTWGVGEQGQLGRKIISRHIVDSSLTPRSINFRSSRRVRFHNAFCGAYHTILIGEQGKMMCSFGLNNFGQLGQGDTDEYDNPQAIDVPFSSGVVQVAGGEHHTIALTEKMQVYAFGRGDSGQLGLLDAGTAVSTPTRLESIENVVSISAGGSFCLAIVSENDTNSLYGWGYGEMGQLANDSQDAPEPEKFEIKGRHVIAASAGGQHTIMLLRPKSE</sequence>
<feature type="repeat" description="RCC1" evidence="3">
    <location>
        <begin position="77"/>
        <end position="129"/>
    </location>
</feature>
<feature type="repeat" description="RCC1" evidence="3">
    <location>
        <begin position="233"/>
        <end position="291"/>
    </location>
</feature>
<dbReference type="PROSITE" id="PS00626">
    <property type="entry name" value="RCC1_2"/>
    <property type="match status" value="1"/>
</dbReference>
<dbReference type="InterPro" id="IPR000408">
    <property type="entry name" value="Reg_chr_condens"/>
</dbReference>
<dbReference type="PRINTS" id="PR00633">
    <property type="entry name" value="RCCNDNSATION"/>
</dbReference>
<dbReference type="InterPro" id="IPR051553">
    <property type="entry name" value="Ran_GTPase-activating"/>
</dbReference>
<feature type="repeat" description="RCC1" evidence="3">
    <location>
        <begin position="180"/>
        <end position="232"/>
    </location>
</feature>
<name>A0ABR4N5D0_9FUNG</name>
<dbReference type="PROSITE" id="PS50012">
    <property type="entry name" value="RCC1_3"/>
    <property type="match status" value="7"/>
</dbReference>
<evidence type="ECO:0000256" key="2">
    <source>
        <dbReference type="ARBA" id="ARBA00022737"/>
    </source>
</evidence>
<dbReference type="Pfam" id="PF25390">
    <property type="entry name" value="WD40_RLD"/>
    <property type="match status" value="1"/>
</dbReference>
<accession>A0ABR4N5D0</accession>
<feature type="repeat" description="RCC1" evidence="3">
    <location>
        <begin position="345"/>
        <end position="395"/>
    </location>
</feature>
<dbReference type="PANTHER" id="PTHR45982">
    <property type="entry name" value="REGULATOR OF CHROMOSOME CONDENSATION"/>
    <property type="match status" value="1"/>
</dbReference>
<feature type="domain" description="RCC1-like" evidence="5">
    <location>
        <begin position="78"/>
        <end position="444"/>
    </location>
</feature>
<evidence type="ECO:0000313" key="6">
    <source>
        <dbReference type="EMBL" id="KAL2914686.1"/>
    </source>
</evidence>
<evidence type="ECO:0000313" key="7">
    <source>
        <dbReference type="Proteomes" id="UP001527925"/>
    </source>
</evidence>
<dbReference type="Gene3D" id="2.130.10.30">
    <property type="entry name" value="Regulator of chromosome condensation 1/beta-lactamase-inhibitor protein II"/>
    <property type="match status" value="1"/>
</dbReference>
<comment type="caution">
    <text evidence="6">The sequence shown here is derived from an EMBL/GenBank/DDBJ whole genome shotgun (WGS) entry which is preliminary data.</text>
</comment>
<dbReference type="InterPro" id="IPR009091">
    <property type="entry name" value="RCC1/BLIP-II"/>
</dbReference>
<gene>
    <name evidence="6" type="ORF">HK105_205825</name>
</gene>
<keyword evidence="2" id="KW-0677">Repeat</keyword>
<feature type="compositionally biased region" description="Polar residues" evidence="4">
    <location>
        <begin position="1"/>
        <end position="10"/>
    </location>
</feature>
<evidence type="ECO:0000256" key="4">
    <source>
        <dbReference type="SAM" id="MobiDB-lite"/>
    </source>
</evidence>
<evidence type="ECO:0000256" key="1">
    <source>
        <dbReference type="ARBA" id="ARBA00022658"/>
    </source>
</evidence>
<dbReference type="EMBL" id="JADGIZ020000031">
    <property type="protein sequence ID" value="KAL2914686.1"/>
    <property type="molecule type" value="Genomic_DNA"/>
</dbReference>
<reference evidence="6 7" key="1">
    <citation type="submission" date="2023-09" db="EMBL/GenBank/DDBJ databases">
        <title>Pangenome analysis of Batrachochytrium dendrobatidis and related Chytrids.</title>
        <authorList>
            <person name="Yacoub M.N."/>
            <person name="Stajich J.E."/>
            <person name="James T.Y."/>
        </authorList>
    </citation>
    <scope>NUCLEOTIDE SEQUENCE [LARGE SCALE GENOMIC DNA]</scope>
    <source>
        <strain evidence="6 7">JEL0888</strain>
    </source>
</reference>
<evidence type="ECO:0000259" key="5">
    <source>
        <dbReference type="Pfam" id="PF25390"/>
    </source>
</evidence>
<feature type="repeat" description="RCC1" evidence="3">
    <location>
        <begin position="399"/>
        <end position="448"/>
    </location>
</feature>
<keyword evidence="7" id="KW-1185">Reference proteome</keyword>
<feature type="repeat" description="RCC1" evidence="3">
    <location>
        <begin position="293"/>
        <end position="344"/>
    </location>
</feature>
<dbReference type="Proteomes" id="UP001527925">
    <property type="component" value="Unassembled WGS sequence"/>
</dbReference>
<dbReference type="InterPro" id="IPR058923">
    <property type="entry name" value="RCC1-like_dom"/>
</dbReference>
<dbReference type="PANTHER" id="PTHR45982:SF1">
    <property type="entry name" value="REGULATOR OF CHROMOSOME CONDENSATION"/>
    <property type="match status" value="1"/>
</dbReference>
<proteinExistence type="predicted"/>
<feature type="region of interest" description="Disordered" evidence="4">
    <location>
        <begin position="1"/>
        <end position="50"/>
    </location>
</feature>
<dbReference type="SUPFAM" id="SSF50985">
    <property type="entry name" value="RCC1/BLIP-II"/>
    <property type="match status" value="1"/>
</dbReference>
<feature type="repeat" description="RCC1" evidence="3">
    <location>
        <begin position="130"/>
        <end position="179"/>
    </location>
</feature>
<protein>
    <recommendedName>
        <fullName evidence="5">RCC1-like domain-containing protein</fullName>
    </recommendedName>
</protein>
<evidence type="ECO:0000256" key="3">
    <source>
        <dbReference type="PROSITE-ProRule" id="PRU00235"/>
    </source>
</evidence>
<organism evidence="6 7">
    <name type="scientific">Polyrhizophydium stewartii</name>
    <dbReference type="NCBI Taxonomy" id="2732419"/>
    <lineage>
        <taxon>Eukaryota</taxon>
        <taxon>Fungi</taxon>
        <taxon>Fungi incertae sedis</taxon>
        <taxon>Chytridiomycota</taxon>
        <taxon>Chytridiomycota incertae sedis</taxon>
        <taxon>Chytridiomycetes</taxon>
        <taxon>Rhizophydiales</taxon>
        <taxon>Rhizophydiales incertae sedis</taxon>
        <taxon>Polyrhizophydium</taxon>
    </lineage>
</organism>